<dbReference type="SMART" id="SM00893">
    <property type="entry name" value="ETF"/>
    <property type="match status" value="1"/>
</dbReference>
<comment type="similarity">
    <text evidence="1">Belongs to the ETF alpha-subunit/FixB family.</text>
</comment>
<evidence type="ECO:0000256" key="5">
    <source>
        <dbReference type="ARBA" id="ARBA00022982"/>
    </source>
</evidence>
<dbReference type="SUPFAM" id="SSF52467">
    <property type="entry name" value="DHS-like NAD/FAD-binding domain"/>
    <property type="match status" value="1"/>
</dbReference>
<dbReference type="EMBL" id="JBHRSM010000045">
    <property type="protein sequence ID" value="MFC3088000.1"/>
    <property type="molecule type" value="Genomic_DNA"/>
</dbReference>
<dbReference type="Proteomes" id="UP001595445">
    <property type="component" value="Unassembled WGS sequence"/>
</dbReference>
<dbReference type="PIRSF" id="PIRSF000089">
    <property type="entry name" value="Electra_flavoP_a"/>
    <property type="match status" value="1"/>
</dbReference>
<dbReference type="Gene3D" id="3.40.50.1220">
    <property type="entry name" value="TPP-binding domain"/>
    <property type="match status" value="1"/>
</dbReference>
<keyword evidence="4" id="KW-0274">FAD</keyword>
<dbReference type="Pfam" id="PF00766">
    <property type="entry name" value="ETF_alpha"/>
    <property type="match status" value="1"/>
</dbReference>
<dbReference type="InterPro" id="IPR018206">
    <property type="entry name" value="ETF_asu_C_CS"/>
</dbReference>
<sequence>MGGILVIAEHLRGTLGAQTGEAIGLARDLKARIGGPLVVTVIAGDPARYHADLALEGVDEVLGVAAAEHFDPAVYEEAAFALALELKPRLVLLGHSVNGMGFGPALAVRLGGSLVSDAFGIEADGGRLLALRGGYGNKVLTKLDISAACVTTVMLRGGSAKPPSAGTAPLRLVSLDLQSAAARTAEHKDYVDPPPADVDITKAEFILSVGRGIQDEKNIERFRALAERLGATFGCSRPIADSGWLPKAHQVGLSGKVASNCKLYLALGISGAVQHLHGMKHVETIVAVNTDRNAPIYNVATYGAAIDLFALADALEKEFN</sequence>
<organism evidence="7 8">
    <name type="scientific">Tabrizicola soli</name>
    <dbReference type="NCBI Taxonomy" id="2185115"/>
    <lineage>
        <taxon>Bacteria</taxon>
        <taxon>Pseudomonadati</taxon>
        <taxon>Pseudomonadota</taxon>
        <taxon>Alphaproteobacteria</taxon>
        <taxon>Rhodobacterales</taxon>
        <taxon>Paracoccaceae</taxon>
        <taxon>Tabrizicola</taxon>
    </lineage>
</organism>
<dbReference type="InterPro" id="IPR001308">
    <property type="entry name" value="ETF_a/FixB"/>
</dbReference>
<comment type="caution">
    <text evidence="7">The sequence shown here is derived from an EMBL/GenBank/DDBJ whole genome shotgun (WGS) entry which is preliminary data.</text>
</comment>
<evidence type="ECO:0000313" key="8">
    <source>
        <dbReference type="Proteomes" id="UP001595445"/>
    </source>
</evidence>
<dbReference type="InterPro" id="IPR014729">
    <property type="entry name" value="Rossmann-like_a/b/a_fold"/>
</dbReference>
<accession>A0ABV7E072</accession>
<evidence type="ECO:0000256" key="1">
    <source>
        <dbReference type="ARBA" id="ARBA00005817"/>
    </source>
</evidence>
<protein>
    <submittedName>
        <fullName evidence="7">Electron transfer flavoprotein subunit alpha/FixB family protein</fullName>
    </submittedName>
</protein>
<reference evidence="8" key="1">
    <citation type="journal article" date="2019" name="Int. J. Syst. Evol. Microbiol.">
        <title>The Global Catalogue of Microorganisms (GCM) 10K type strain sequencing project: providing services to taxonomists for standard genome sequencing and annotation.</title>
        <authorList>
            <consortium name="The Broad Institute Genomics Platform"/>
            <consortium name="The Broad Institute Genome Sequencing Center for Infectious Disease"/>
            <person name="Wu L."/>
            <person name="Ma J."/>
        </authorList>
    </citation>
    <scope>NUCLEOTIDE SEQUENCE [LARGE SCALE GENOMIC DNA]</scope>
    <source>
        <strain evidence="8">KCTC 62102</strain>
    </source>
</reference>
<proteinExistence type="inferred from homology"/>
<keyword evidence="5" id="KW-0249">Electron transport</keyword>
<dbReference type="PROSITE" id="PS00696">
    <property type="entry name" value="ETF_ALPHA"/>
    <property type="match status" value="1"/>
</dbReference>
<dbReference type="InterPro" id="IPR014730">
    <property type="entry name" value="ETF_a/b_N"/>
</dbReference>
<dbReference type="PANTHER" id="PTHR43153:SF1">
    <property type="entry name" value="ELECTRON TRANSFER FLAVOPROTEIN SUBUNIT ALPHA, MITOCHONDRIAL"/>
    <property type="match status" value="1"/>
</dbReference>
<dbReference type="InterPro" id="IPR029035">
    <property type="entry name" value="DHS-like_NAD/FAD-binding_dom"/>
</dbReference>
<keyword evidence="2" id="KW-0813">Transport</keyword>
<dbReference type="RefSeq" id="WP_197647650.1">
    <property type="nucleotide sequence ID" value="NZ_JAEACP010000035.1"/>
</dbReference>
<name>A0ABV7E072_9RHOB</name>
<evidence type="ECO:0000256" key="2">
    <source>
        <dbReference type="ARBA" id="ARBA00022448"/>
    </source>
</evidence>
<dbReference type="Pfam" id="PF01012">
    <property type="entry name" value="ETF"/>
    <property type="match status" value="1"/>
</dbReference>
<evidence type="ECO:0000259" key="6">
    <source>
        <dbReference type="SMART" id="SM00893"/>
    </source>
</evidence>
<dbReference type="InterPro" id="IPR014731">
    <property type="entry name" value="ETF_asu_C"/>
</dbReference>
<feature type="domain" description="Electron transfer flavoprotein alpha/beta-subunit N-terminal" evidence="6">
    <location>
        <begin position="4"/>
        <end position="186"/>
    </location>
</feature>
<dbReference type="Gene3D" id="3.40.50.620">
    <property type="entry name" value="HUPs"/>
    <property type="match status" value="1"/>
</dbReference>
<keyword evidence="3" id="KW-0285">Flavoprotein</keyword>
<dbReference type="SUPFAM" id="SSF52402">
    <property type="entry name" value="Adenine nucleotide alpha hydrolases-like"/>
    <property type="match status" value="1"/>
</dbReference>
<keyword evidence="8" id="KW-1185">Reference proteome</keyword>
<gene>
    <name evidence="7" type="ORF">ACFOD6_18315</name>
</gene>
<evidence type="ECO:0000256" key="4">
    <source>
        <dbReference type="ARBA" id="ARBA00022827"/>
    </source>
</evidence>
<dbReference type="PANTHER" id="PTHR43153">
    <property type="entry name" value="ELECTRON TRANSFER FLAVOPROTEIN ALPHA"/>
    <property type="match status" value="1"/>
</dbReference>
<evidence type="ECO:0000313" key="7">
    <source>
        <dbReference type="EMBL" id="MFC3088000.1"/>
    </source>
</evidence>
<evidence type="ECO:0000256" key="3">
    <source>
        <dbReference type="ARBA" id="ARBA00022630"/>
    </source>
</evidence>